<proteinExistence type="predicted"/>
<feature type="region of interest" description="Disordered" evidence="3">
    <location>
        <begin position="411"/>
        <end position="578"/>
    </location>
</feature>
<evidence type="ECO:0000259" key="4">
    <source>
        <dbReference type="Pfam" id="PF14612"/>
    </source>
</evidence>
<keyword evidence="2" id="KW-0539">Nucleus</keyword>
<dbReference type="Gene3D" id="3.30.160.360">
    <property type="match status" value="1"/>
</dbReference>
<feature type="compositionally biased region" description="Basic residues" evidence="3">
    <location>
        <begin position="95"/>
        <end position="106"/>
    </location>
</feature>
<evidence type="ECO:0000256" key="3">
    <source>
        <dbReference type="SAM" id="MobiDB-lite"/>
    </source>
</evidence>
<reference evidence="5" key="1">
    <citation type="journal article" date="2020" name="Fungal Divers.">
        <title>Resolving the Mortierellaceae phylogeny through synthesis of multi-gene phylogenetics and phylogenomics.</title>
        <authorList>
            <person name="Vandepol N."/>
            <person name="Liber J."/>
            <person name="Desiro A."/>
            <person name="Na H."/>
            <person name="Kennedy M."/>
            <person name="Barry K."/>
            <person name="Grigoriev I.V."/>
            <person name="Miller A.N."/>
            <person name="O'Donnell K."/>
            <person name="Stajich J.E."/>
            <person name="Bonito G."/>
        </authorList>
    </citation>
    <scope>NUCLEOTIDE SEQUENCE</scope>
    <source>
        <strain evidence="5">NVP60</strain>
    </source>
</reference>
<feature type="compositionally biased region" description="Low complexity" evidence="3">
    <location>
        <begin position="466"/>
        <end position="477"/>
    </location>
</feature>
<feature type="compositionally biased region" description="Basic and acidic residues" evidence="3">
    <location>
        <begin position="107"/>
        <end position="117"/>
    </location>
</feature>
<evidence type="ECO:0000313" key="5">
    <source>
        <dbReference type="EMBL" id="KAG0306970.1"/>
    </source>
</evidence>
<dbReference type="InterPro" id="IPR003888">
    <property type="entry name" value="FYrich_N"/>
</dbReference>
<dbReference type="OrthoDB" id="285793at2759"/>
<dbReference type="InterPro" id="IPR032742">
    <property type="entry name" value="Iec3_N"/>
</dbReference>
<dbReference type="GO" id="GO:0006338">
    <property type="term" value="P:chromatin remodeling"/>
    <property type="evidence" value="ECO:0007669"/>
    <property type="project" value="InterPro"/>
</dbReference>
<dbReference type="PROSITE" id="PS51542">
    <property type="entry name" value="FYRN"/>
    <property type="match status" value="1"/>
</dbReference>
<dbReference type="Pfam" id="PF14612">
    <property type="entry name" value="Ino80_Iec3"/>
    <property type="match status" value="1"/>
</dbReference>
<evidence type="ECO:0000313" key="6">
    <source>
        <dbReference type="Proteomes" id="UP000823405"/>
    </source>
</evidence>
<feature type="compositionally biased region" description="Basic and acidic residues" evidence="3">
    <location>
        <begin position="558"/>
        <end position="571"/>
    </location>
</feature>
<dbReference type="PROSITE" id="PS51543">
    <property type="entry name" value="FYRC"/>
    <property type="match status" value="1"/>
</dbReference>
<dbReference type="AlphaFoldDB" id="A0A9P6R2W3"/>
<feature type="compositionally biased region" description="Acidic residues" evidence="3">
    <location>
        <begin position="71"/>
        <end position="89"/>
    </location>
</feature>
<dbReference type="SMART" id="SM00541">
    <property type="entry name" value="FYRN"/>
    <property type="match status" value="1"/>
</dbReference>
<feature type="region of interest" description="Disordered" evidence="3">
    <location>
        <begin position="60"/>
        <end position="206"/>
    </location>
</feature>
<sequence>MKDDTLSFKEKYLRLRERFDRVSTTQRQYTNDLQAARLKTRKLREENNHLLDLLSEIQQMTGSGPSSDSDTSMEDLSDLDDDEDEELNEEGLSGKHNHHHHGRTYRKTTDSSRKDVPTDDGGSLPPEPHRAAGFRATTRDSLDDEHCQQKGVQPRSYNRGTVSNNGAALATVKKEKPEGAPKQTRKATASKRADRGRPRLVVPLKTNPDGSLNYPIVVGKGTNEVIIENMGRIVWNGRGYHNHRYIFPVGFRSKKQYTSLSDTSKKTYFISEILDGGEQPIFQITLEDMPEKVFRHSSSSGAWELALKGLMELGFNAKTHASGPDMYGLTNLGVIKYIQEMPNAHRCRRYMPLKWIIDEDNVEGGSPDSSGQGFKSYDGGKPGSRRKKFNNSLYASNHDVLLSTLEEAAASSTASHKVPTTPPSRPYTPRKYTRRKVIDSAATNDLTPLSPPPLQPNFASPPPREVVGSSYSGGYHSVDYDHEEREHDRARRQHHHQQHQQQQQQQHHLPRSTTPLPSTVTTAAAAATMPRSISGQGPYYSEAFPSHIPQPLPNADTLHVRSKDPRDHYDPYKPIMEP</sequence>
<feature type="compositionally biased region" description="Basic and acidic residues" evidence="3">
    <location>
        <begin position="478"/>
        <end position="489"/>
    </location>
</feature>
<feature type="region of interest" description="Disordered" evidence="3">
    <location>
        <begin position="363"/>
        <end position="389"/>
    </location>
</feature>
<dbReference type="Proteomes" id="UP000823405">
    <property type="component" value="Unassembled WGS sequence"/>
</dbReference>
<comment type="subcellular location">
    <subcellularLocation>
        <location evidence="1">Nucleus</location>
    </subcellularLocation>
</comment>
<accession>A0A9P6R2W3</accession>
<evidence type="ECO:0000256" key="2">
    <source>
        <dbReference type="ARBA" id="ARBA00023242"/>
    </source>
</evidence>
<dbReference type="Pfam" id="PF05965">
    <property type="entry name" value="FYRC"/>
    <property type="match status" value="1"/>
</dbReference>
<dbReference type="InterPro" id="IPR003889">
    <property type="entry name" value="FYrich_C"/>
</dbReference>
<feature type="compositionally biased region" description="Basic and acidic residues" evidence="3">
    <location>
        <begin position="137"/>
        <end position="148"/>
    </location>
</feature>
<feature type="compositionally biased region" description="Polar residues" evidence="3">
    <location>
        <begin position="155"/>
        <end position="166"/>
    </location>
</feature>
<name>A0A9P6R2W3_9FUNG</name>
<organism evidence="5 6">
    <name type="scientific">Linnemannia gamsii</name>
    <dbReference type="NCBI Taxonomy" id="64522"/>
    <lineage>
        <taxon>Eukaryota</taxon>
        <taxon>Fungi</taxon>
        <taxon>Fungi incertae sedis</taxon>
        <taxon>Mucoromycota</taxon>
        <taxon>Mortierellomycotina</taxon>
        <taxon>Mortierellomycetes</taxon>
        <taxon>Mortierellales</taxon>
        <taxon>Mortierellaceae</taxon>
        <taxon>Linnemannia</taxon>
    </lineage>
</organism>
<gene>
    <name evidence="5" type="primary">CHD7</name>
    <name evidence="5" type="ORF">BGZ97_000536</name>
</gene>
<feature type="compositionally biased region" description="Low complexity" evidence="3">
    <location>
        <begin position="499"/>
        <end position="528"/>
    </location>
</feature>
<keyword evidence="6" id="KW-1185">Reference proteome</keyword>
<evidence type="ECO:0000256" key="1">
    <source>
        <dbReference type="ARBA" id="ARBA00004123"/>
    </source>
</evidence>
<comment type="caution">
    <text evidence="5">The sequence shown here is derived from an EMBL/GenBank/DDBJ whole genome shotgun (WGS) entry which is preliminary data.</text>
</comment>
<feature type="compositionally biased region" description="Pro residues" evidence="3">
    <location>
        <begin position="449"/>
        <end position="464"/>
    </location>
</feature>
<dbReference type="EMBL" id="JAAAIN010001099">
    <property type="protein sequence ID" value="KAG0306970.1"/>
    <property type="molecule type" value="Genomic_DNA"/>
</dbReference>
<dbReference type="Pfam" id="PF05964">
    <property type="entry name" value="FYRN"/>
    <property type="match status" value="1"/>
</dbReference>
<dbReference type="GO" id="GO:0031011">
    <property type="term" value="C:Ino80 complex"/>
    <property type="evidence" value="ECO:0007669"/>
    <property type="project" value="InterPro"/>
</dbReference>
<feature type="compositionally biased region" description="Low complexity" evidence="3">
    <location>
        <begin position="60"/>
        <end position="70"/>
    </location>
</feature>
<feature type="domain" description="INO80 complex subunit 3 N-terminal" evidence="4">
    <location>
        <begin position="7"/>
        <end position="60"/>
    </location>
</feature>
<protein>
    <submittedName>
        <fullName evidence="5">Choline dehydrogenase 7</fullName>
    </submittedName>
</protein>